<sequence length="450" mass="51790">MKRLLYIFAHSLCFPLLAIGSFMANAATREVRPEISTTVSVLDSLSRTPLLLHFRQNRSLVEYDYMDNPRTLESFSVLFADSLSAVYVDTITIFSYASPEGDARHNLTLARQRAIAVKGYLLWKYPHLDRERLLIDPVGEDWGKLRELVVSDDSVPDREDVLCILDEIPDRDRCKVLLKKLNCGYAYRYISKKLLPQLRNAAVCLVKLKAVQPDFVAEHDSVLNHVDQKESTIPYSQTCQQSMPDWQSTPDQCSLPLLQSASSSPEQRRASRPLFALKTNLLFDLAISPNIELELPLGRRERWSLNVEWIFPWWLIDHDKYCLQLLSGGLEARYWLGKRMNRRALTGHFFGFYAGGGKYDLQWEEKGYQGEFYIASGISYGYALPIARNLNFEFCIGIGLLQTNYKHYRTINDYHTLLWQSNGSYTWFGPTKAKISFVWVLGRKVKGGER</sequence>
<dbReference type="Gene3D" id="3.30.1330.60">
    <property type="entry name" value="OmpA-like domain"/>
    <property type="match status" value="1"/>
</dbReference>
<accession>A0A412Y3K9</accession>
<feature type="chain" id="PRO_5019511517" evidence="1">
    <location>
        <begin position="27"/>
        <end position="450"/>
    </location>
</feature>
<dbReference type="SUPFAM" id="SSF103088">
    <property type="entry name" value="OmpA-like"/>
    <property type="match status" value="1"/>
</dbReference>
<evidence type="ECO:0000313" key="3">
    <source>
        <dbReference type="Proteomes" id="UP000283850"/>
    </source>
</evidence>
<comment type="caution">
    <text evidence="2">The sequence shown here is derived from an EMBL/GenBank/DDBJ whole genome shotgun (WGS) entry which is preliminary data.</text>
</comment>
<keyword evidence="1" id="KW-0732">Signal</keyword>
<gene>
    <name evidence="2" type="ORF">DWW10_15185</name>
</gene>
<name>A0A412Y3K9_9BACE</name>
<dbReference type="RefSeq" id="WP_118421748.1">
    <property type="nucleotide sequence ID" value="NZ_QRZF01000010.1"/>
</dbReference>
<dbReference type="AlphaFoldDB" id="A0A412Y3K9"/>
<dbReference type="EMBL" id="QRZF01000010">
    <property type="protein sequence ID" value="RGV52016.1"/>
    <property type="molecule type" value="Genomic_DNA"/>
</dbReference>
<dbReference type="InterPro" id="IPR021958">
    <property type="entry name" value="DUF3575"/>
</dbReference>
<protein>
    <submittedName>
        <fullName evidence="2">DUF3575 domain-containing protein</fullName>
    </submittedName>
</protein>
<proteinExistence type="predicted"/>
<reference evidence="2 3" key="1">
    <citation type="submission" date="2018-08" db="EMBL/GenBank/DDBJ databases">
        <title>A genome reference for cultivated species of the human gut microbiota.</title>
        <authorList>
            <person name="Zou Y."/>
            <person name="Xue W."/>
            <person name="Luo G."/>
        </authorList>
    </citation>
    <scope>NUCLEOTIDE SEQUENCE [LARGE SCALE GENOMIC DNA]</scope>
    <source>
        <strain evidence="2 3">AF14-32</strain>
    </source>
</reference>
<dbReference type="Pfam" id="PF12099">
    <property type="entry name" value="DUF3575"/>
    <property type="match status" value="1"/>
</dbReference>
<feature type="signal peptide" evidence="1">
    <location>
        <begin position="1"/>
        <end position="26"/>
    </location>
</feature>
<organism evidence="2 3">
    <name type="scientific">Bacteroides intestinalis</name>
    <dbReference type="NCBI Taxonomy" id="329854"/>
    <lineage>
        <taxon>Bacteria</taxon>
        <taxon>Pseudomonadati</taxon>
        <taxon>Bacteroidota</taxon>
        <taxon>Bacteroidia</taxon>
        <taxon>Bacteroidales</taxon>
        <taxon>Bacteroidaceae</taxon>
        <taxon>Bacteroides</taxon>
    </lineage>
</organism>
<evidence type="ECO:0000256" key="1">
    <source>
        <dbReference type="SAM" id="SignalP"/>
    </source>
</evidence>
<dbReference type="Proteomes" id="UP000283850">
    <property type="component" value="Unassembled WGS sequence"/>
</dbReference>
<evidence type="ECO:0000313" key="2">
    <source>
        <dbReference type="EMBL" id="RGV52016.1"/>
    </source>
</evidence>
<dbReference type="InterPro" id="IPR036737">
    <property type="entry name" value="OmpA-like_sf"/>
</dbReference>